<dbReference type="Proteomes" id="UP000239899">
    <property type="component" value="Unassembled WGS sequence"/>
</dbReference>
<dbReference type="InterPro" id="IPR005344">
    <property type="entry name" value="TMEM33/Pom33"/>
</dbReference>
<evidence type="ECO:0000256" key="8">
    <source>
        <dbReference type="PROSITE-ProRule" id="PRU00175"/>
    </source>
</evidence>
<dbReference type="Gene3D" id="1.25.40.10">
    <property type="entry name" value="Tetratricopeptide repeat domain"/>
    <property type="match status" value="1"/>
</dbReference>
<keyword evidence="12" id="KW-1133">Transmembrane helix</keyword>
<keyword evidence="4" id="KW-0677">Repeat</keyword>
<dbReference type="InterPro" id="IPR017907">
    <property type="entry name" value="Znf_RING_CS"/>
</dbReference>
<evidence type="ECO:0000256" key="12">
    <source>
        <dbReference type="SAM" id="Phobius"/>
    </source>
</evidence>
<dbReference type="SUPFAM" id="SSF48452">
    <property type="entry name" value="TPR-like"/>
    <property type="match status" value="1"/>
</dbReference>
<dbReference type="GO" id="GO:0016020">
    <property type="term" value="C:membrane"/>
    <property type="evidence" value="ECO:0007669"/>
    <property type="project" value="InterPro"/>
</dbReference>
<evidence type="ECO:0000256" key="10">
    <source>
        <dbReference type="SAM" id="Coils"/>
    </source>
</evidence>
<reference evidence="14 15" key="1">
    <citation type="journal article" date="2018" name="Plant J.">
        <title>Genome sequences of Chlorella sorokiniana UTEX 1602 and Micractinium conductrix SAG 241.80: implications to maltose excretion by a green alga.</title>
        <authorList>
            <person name="Arriola M.B."/>
            <person name="Velmurugan N."/>
            <person name="Zhang Y."/>
            <person name="Plunkett M.H."/>
            <person name="Hondzo H."/>
            <person name="Barney B.M."/>
        </authorList>
    </citation>
    <scope>NUCLEOTIDE SEQUENCE [LARGE SCALE GENOMIC DNA]</scope>
    <source>
        <strain evidence="15">UTEX 1602</strain>
    </source>
</reference>
<gene>
    <name evidence="14" type="ORF">C2E21_2752</name>
</gene>
<dbReference type="InterPro" id="IPR013083">
    <property type="entry name" value="Znf_RING/FYVE/PHD"/>
</dbReference>
<dbReference type="PROSITE" id="PS50089">
    <property type="entry name" value="ZF_RING_2"/>
    <property type="match status" value="1"/>
</dbReference>
<dbReference type="STRING" id="3076.A0A2P6TW36"/>
<evidence type="ECO:0000256" key="5">
    <source>
        <dbReference type="ARBA" id="ARBA00022771"/>
    </source>
</evidence>
<keyword evidence="15" id="KW-1185">Reference proteome</keyword>
<organism evidence="14 15">
    <name type="scientific">Chlorella sorokiniana</name>
    <name type="common">Freshwater green alga</name>
    <dbReference type="NCBI Taxonomy" id="3076"/>
    <lineage>
        <taxon>Eukaryota</taxon>
        <taxon>Viridiplantae</taxon>
        <taxon>Chlorophyta</taxon>
        <taxon>core chlorophytes</taxon>
        <taxon>Trebouxiophyceae</taxon>
        <taxon>Chlorellales</taxon>
        <taxon>Chlorellaceae</taxon>
        <taxon>Chlorella clade</taxon>
        <taxon>Chlorella</taxon>
    </lineage>
</organism>
<dbReference type="PROSITE" id="PS50005">
    <property type="entry name" value="TPR"/>
    <property type="match status" value="3"/>
</dbReference>
<name>A0A2P6TW36_CHLSO</name>
<evidence type="ECO:0000256" key="1">
    <source>
        <dbReference type="ARBA" id="ARBA00004496"/>
    </source>
</evidence>
<keyword evidence="2" id="KW-0963">Cytoplasm</keyword>
<dbReference type="GO" id="GO:0008270">
    <property type="term" value="F:zinc ion binding"/>
    <property type="evidence" value="ECO:0007669"/>
    <property type="project" value="UniProtKB-KW"/>
</dbReference>
<dbReference type="InterPro" id="IPR019734">
    <property type="entry name" value="TPR_rpt"/>
</dbReference>
<keyword evidence="12" id="KW-0812">Transmembrane</keyword>
<dbReference type="GO" id="GO:0051879">
    <property type="term" value="F:Hsp90 protein binding"/>
    <property type="evidence" value="ECO:0007669"/>
    <property type="project" value="TreeGrafter"/>
</dbReference>
<feature type="coiled-coil region" evidence="10">
    <location>
        <begin position="659"/>
        <end position="686"/>
    </location>
</feature>
<feature type="repeat" description="TPR" evidence="9">
    <location>
        <begin position="36"/>
        <end position="69"/>
    </location>
</feature>
<dbReference type="InterPro" id="IPR011990">
    <property type="entry name" value="TPR-like_helical_dom_sf"/>
</dbReference>
<dbReference type="AlphaFoldDB" id="A0A2P6TW36"/>
<evidence type="ECO:0000256" key="11">
    <source>
        <dbReference type="SAM" id="MobiDB-lite"/>
    </source>
</evidence>
<dbReference type="FunFam" id="1.25.40.10:FF:000020">
    <property type="entry name" value="Stress-induced phosphoprotein 1"/>
    <property type="match status" value="1"/>
</dbReference>
<comment type="subcellular location">
    <subcellularLocation>
        <location evidence="1">Cytoplasm</location>
    </subcellularLocation>
</comment>
<dbReference type="Pfam" id="PF03661">
    <property type="entry name" value="TMEM33_Pom33"/>
    <property type="match status" value="1"/>
</dbReference>
<evidence type="ECO:0000256" key="3">
    <source>
        <dbReference type="ARBA" id="ARBA00022723"/>
    </source>
</evidence>
<dbReference type="Pfam" id="PF00515">
    <property type="entry name" value="TPR_1"/>
    <property type="match status" value="2"/>
</dbReference>
<dbReference type="InterPro" id="IPR001841">
    <property type="entry name" value="Znf_RING"/>
</dbReference>
<evidence type="ECO:0000313" key="14">
    <source>
        <dbReference type="EMBL" id="PRW58275.1"/>
    </source>
</evidence>
<dbReference type="GO" id="GO:0005737">
    <property type="term" value="C:cytoplasm"/>
    <property type="evidence" value="ECO:0007669"/>
    <property type="project" value="UniProtKB-SubCell"/>
</dbReference>
<comment type="caution">
    <text evidence="14">The sequence shown here is derived from an EMBL/GenBank/DDBJ whole genome shotgun (WGS) entry which is preliminary data.</text>
</comment>
<keyword evidence="6 9" id="KW-0802">TPR repeat</keyword>
<evidence type="ECO:0000256" key="9">
    <source>
        <dbReference type="PROSITE-ProRule" id="PRU00339"/>
    </source>
</evidence>
<evidence type="ECO:0000259" key="13">
    <source>
        <dbReference type="PROSITE" id="PS50089"/>
    </source>
</evidence>
<evidence type="ECO:0000256" key="2">
    <source>
        <dbReference type="ARBA" id="ARBA00022490"/>
    </source>
</evidence>
<evidence type="ECO:0000313" key="15">
    <source>
        <dbReference type="Proteomes" id="UP000239899"/>
    </source>
</evidence>
<proteinExistence type="predicted"/>
<dbReference type="PROSITE" id="PS50293">
    <property type="entry name" value="TPR_REGION"/>
    <property type="match status" value="1"/>
</dbReference>
<dbReference type="EMBL" id="LHPG02000005">
    <property type="protein sequence ID" value="PRW58275.1"/>
    <property type="molecule type" value="Genomic_DNA"/>
</dbReference>
<keyword evidence="7" id="KW-0862">Zinc</keyword>
<dbReference type="Gene3D" id="3.30.40.10">
    <property type="entry name" value="Zinc/RING finger domain, C3HC4 (zinc finger)"/>
    <property type="match status" value="1"/>
</dbReference>
<evidence type="ECO:0000256" key="7">
    <source>
        <dbReference type="ARBA" id="ARBA00022833"/>
    </source>
</evidence>
<dbReference type="SMART" id="SM00184">
    <property type="entry name" value="RING"/>
    <property type="match status" value="1"/>
</dbReference>
<feature type="region of interest" description="Disordered" evidence="11">
    <location>
        <begin position="508"/>
        <end position="533"/>
    </location>
</feature>
<protein>
    <submittedName>
        <fullName evidence="14">Hsp70-Hsp90 organizing 2</fullName>
    </submittedName>
</protein>
<feature type="compositionally biased region" description="Low complexity" evidence="11">
    <location>
        <begin position="515"/>
        <end position="533"/>
    </location>
</feature>
<feature type="repeat" description="TPR" evidence="9">
    <location>
        <begin position="2"/>
        <end position="35"/>
    </location>
</feature>
<dbReference type="PANTHER" id="PTHR22904">
    <property type="entry name" value="TPR REPEAT CONTAINING PROTEIN"/>
    <property type="match status" value="1"/>
</dbReference>
<keyword evidence="5 8" id="KW-0863">Zinc-finger</keyword>
<feature type="transmembrane region" description="Helical" evidence="12">
    <location>
        <begin position="295"/>
        <end position="318"/>
    </location>
</feature>
<dbReference type="SUPFAM" id="SSF57850">
    <property type="entry name" value="RING/U-box"/>
    <property type="match status" value="1"/>
</dbReference>
<sequence length="773" mass="84093">MADELKDQGNAAFKAGNFEEAAKHFSTAIDLDPTNHVLYSNRSAAYASLKRYDAALKDAQKTVELKPDWARGYSRLGAAYHGLRQWDDAVQAYTKGLELDPSSAQMKQGLADAKAAAAPPPPRPAGATTSFSPYTSAPLARQPGPSGELVLLLAHLALIASAVLTVQPLSRRLSWQAYFLFCRTALVTGAYKIYLRFGTPALRPFPAALGPWLQGIAVSTEFFHLLLSTLMLQAPQLWMAVVPLAALAAYPALATLGARVGAHPLWQRFGRPAQDLLEANKTNVLRFATTMELTAGFSLILSILGSGLRGAMLAYVFWNTLRMRYWAPESRAYHQQAWSQLNARVQPLLVRFPAAQRYLDYPIRWFQAQDKEDSDVEEVEAPPTCPICLVDIVELSDKAVVTPCMHEFCHDCIWRWLSNHKRFCPLCKARVSSVLYDITQSGTYKERDVPPSPKVRSVGSGDGGAGDAPLLQRLQDFLGVAGLVDPYEQQQQQVRLRREFGSGRIGYGSRERQARQAQQAQQAQQQRGGAAAAAGVAAGPRPYFWRLQQRLQAGGYRPGSSRGTAAGGSGMADGPVNDEDYALLYRRQVYDNDLWAVPLSTQAPRISLGSGSPQERRLTEWIDRELRALLQTDDVTIIRGFVMGLLVAYGLEPFTAADLDGSSSQAQQAQQQAQQAQQAARQAAVTARQRAAAMVAAAGGNGGSGGGGGGSAEAGSSAALSSNPVEALQPFLYEHSEHFWHELRCFATAPPYTIATYDPMMLCLFRATGSASL</sequence>
<dbReference type="SMART" id="SM00028">
    <property type="entry name" value="TPR"/>
    <property type="match status" value="3"/>
</dbReference>
<accession>A0A2P6TW36</accession>
<dbReference type="Pfam" id="PF13639">
    <property type="entry name" value="zf-RING_2"/>
    <property type="match status" value="1"/>
</dbReference>
<dbReference type="OrthoDB" id="2423701at2759"/>
<dbReference type="PANTHER" id="PTHR22904:SF533">
    <property type="entry name" value="HSP70-HSP90 ORGANIZING PROTEIN 3"/>
    <property type="match status" value="1"/>
</dbReference>
<keyword evidence="12" id="KW-0472">Membrane</keyword>
<keyword evidence="10" id="KW-0175">Coiled coil</keyword>
<feature type="region of interest" description="Disordered" evidence="11">
    <location>
        <begin position="110"/>
        <end position="132"/>
    </location>
</feature>
<keyword evidence="3" id="KW-0479">Metal-binding</keyword>
<evidence type="ECO:0000256" key="6">
    <source>
        <dbReference type="ARBA" id="ARBA00022803"/>
    </source>
</evidence>
<dbReference type="PROSITE" id="PS00518">
    <property type="entry name" value="ZF_RING_1"/>
    <property type="match status" value="1"/>
</dbReference>
<feature type="transmembrane region" description="Helical" evidence="12">
    <location>
        <begin position="237"/>
        <end position="258"/>
    </location>
</feature>
<feature type="repeat" description="TPR" evidence="9">
    <location>
        <begin position="70"/>
        <end position="103"/>
    </location>
</feature>
<evidence type="ECO:0000256" key="4">
    <source>
        <dbReference type="ARBA" id="ARBA00022737"/>
    </source>
</evidence>
<feature type="domain" description="RING-type" evidence="13">
    <location>
        <begin position="385"/>
        <end position="428"/>
    </location>
</feature>